<dbReference type="GO" id="GO:0017080">
    <property type="term" value="F:sodium channel regulator activity"/>
    <property type="evidence" value="ECO:0007669"/>
    <property type="project" value="TreeGrafter"/>
</dbReference>
<evidence type="ECO:0000313" key="9">
    <source>
        <dbReference type="Proteomes" id="UP000018467"/>
    </source>
</evidence>
<evidence type="ECO:0000256" key="7">
    <source>
        <dbReference type="RuleBase" id="RU364131"/>
    </source>
</evidence>
<evidence type="ECO:0000256" key="5">
    <source>
        <dbReference type="ARBA" id="ARBA00023065"/>
    </source>
</evidence>
<keyword evidence="3 7" id="KW-0813">Transport</keyword>
<reference evidence="9" key="2">
    <citation type="journal article" date="2014" name="Nat. Commun.">
        <title>The cavefish genome reveals candidate genes for eye loss.</title>
        <authorList>
            <person name="McGaugh S.E."/>
            <person name="Gross J.B."/>
            <person name="Aken B."/>
            <person name="Blin M."/>
            <person name="Borowsky R."/>
            <person name="Chalopin D."/>
            <person name="Hinaux H."/>
            <person name="Jeffery W.R."/>
            <person name="Keene A."/>
            <person name="Ma L."/>
            <person name="Minx P."/>
            <person name="Murphy D."/>
            <person name="O'Quin K.E."/>
            <person name="Retaux S."/>
            <person name="Rohner N."/>
            <person name="Searle S.M."/>
            <person name="Stahl B.A."/>
            <person name="Tabin C."/>
            <person name="Volff J.N."/>
            <person name="Yoshizawa M."/>
            <person name="Warren W.C."/>
        </authorList>
    </citation>
    <scope>NUCLEOTIDE SEQUENCE [LARGE SCALE GENOMIC DNA]</scope>
    <source>
        <strain evidence="9">female</strain>
    </source>
</reference>
<evidence type="ECO:0000256" key="4">
    <source>
        <dbReference type="ARBA" id="ARBA00022692"/>
    </source>
</evidence>
<dbReference type="GO" id="GO:0016020">
    <property type="term" value="C:membrane"/>
    <property type="evidence" value="ECO:0007669"/>
    <property type="project" value="UniProtKB-SubCell"/>
</dbReference>
<dbReference type="GO" id="GO:0006811">
    <property type="term" value="P:monoatomic ion transport"/>
    <property type="evidence" value="ECO:0007669"/>
    <property type="project" value="UniProtKB-KW"/>
</dbReference>
<dbReference type="PANTHER" id="PTHR14132">
    <property type="entry name" value="SODIUM/POTASSIUM-TRANSPORTING ATPASE SUBUNIT GAMMA"/>
    <property type="match status" value="1"/>
</dbReference>
<keyword evidence="9" id="KW-1185">Reference proteome</keyword>
<comment type="subcellular location">
    <subcellularLocation>
        <location evidence="1">Membrane</location>
        <topology evidence="1">Single-pass membrane protein</topology>
    </subcellularLocation>
</comment>
<dbReference type="Bgee" id="ENSAMXG00000038396">
    <property type="expression patterns" value="Expressed in intestine and 8 other cell types or tissues"/>
</dbReference>
<dbReference type="CDD" id="cd20330">
    <property type="entry name" value="FXYD12"/>
    <property type="match status" value="1"/>
</dbReference>
<dbReference type="Proteomes" id="UP000018467">
    <property type="component" value="Unassembled WGS sequence"/>
</dbReference>
<keyword evidence="4 7" id="KW-0812">Transmembrane</keyword>
<dbReference type="PANTHER" id="PTHR14132:SF14">
    <property type="entry name" value="FXYD DOMAIN-CONTAINING ION TRANSPORT REGULATOR 5"/>
    <property type="match status" value="1"/>
</dbReference>
<proteinExistence type="inferred from homology"/>
<name>A0A3B1IZN6_ASTMX</name>
<evidence type="ECO:0000256" key="3">
    <source>
        <dbReference type="ARBA" id="ARBA00022448"/>
    </source>
</evidence>
<dbReference type="Ensembl" id="ENSAMXT00000035749.1">
    <property type="protein sequence ID" value="ENSAMXP00000035126.1"/>
    <property type="gene ID" value="ENSAMXG00000038396.1"/>
</dbReference>
<reference evidence="9" key="1">
    <citation type="submission" date="2013-03" db="EMBL/GenBank/DDBJ databases">
        <authorList>
            <person name="Jeffery W."/>
            <person name="Warren W."/>
            <person name="Wilson R.K."/>
        </authorList>
    </citation>
    <scope>NUCLEOTIDE SEQUENCE</scope>
    <source>
        <strain evidence="9">female</strain>
    </source>
</reference>
<dbReference type="STRING" id="7994.ENSAMXP00000035126"/>
<protein>
    <recommendedName>
        <fullName evidence="7">FXYD domain-containing ion transport regulator</fullName>
    </recommendedName>
</protein>
<reference evidence="8" key="3">
    <citation type="submission" date="2025-08" db="UniProtKB">
        <authorList>
            <consortium name="Ensembl"/>
        </authorList>
    </citation>
    <scope>IDENTIFICATION</scope>
</reference>
<dbReference type="AlphaFoldDB" id="A0A3B1IZN6"/>
<evidence type="ECO:0000256" key="2">
    <source>
        <dbReference type="ARBA" id="ARBA00005948"/>
    </source>
</evidence>
<dbReference type="GeneTree" id="ENSGT00940000176207"/>
<keyword evidence="5 7" id="KW-0406">Ion transport</keyword>
<comment type="similarity">
    <text evidence="2 7">Belongs to the FXYD family.</text>
</comment>
<accession>A0A3B1IZN6</accession>
<dbReference type="InParanoid" id="A0A3B1IZN6"/>
<keyword evidence="6 7" id="KW-0472">Membrane</keyword>
<dbReference type="Gene3D" id="1.20.5.780">
    <property type="entry name" value="Single helix bin"/>
    <property type="match status" value="1"/>
</dbReference>
<evidence type="ECO:0000256" key="1">
    <source>
        <dbReference type="ARBA" id="ARBA00004167"/>
    </source>
</evidence>
<dbReference type="Pfam" id="PF02038">
    <property type="entry name" value="ATP1G1_PLM_MAT8"/>
    <property type="match status" value="1"/>
</dbReference>
<reference evidence="8" key="4">
    <citation type="submission" date="2025-09" db="UniProtKB">
        <authorList>
            <consortium name="Ensembl"/>
        </authorList>
    </citation>
    <scope>IDENTIFICATION</scope>
</reference>
<dbReference type="GO" id="GO:0043269">
    <property type="term" value="P:regulation of monoatomic ion transport"/>
    <property type="evidence" value="ECO:0007669"/>
    <property type="project" value="InterPro"/>
</dbReference>
<feature type="transmembrane region" description="Helical" evidence="7">
    <location>
        <begin position="24"/>
        <end position="43"/>
    </location>
</feature>
<keyword evidence="7" id="KW-1133">Transmembrane helix</keyword>
<dbReference type="InterPro" id="IPR000272">
    <property type="entry name" value="Ion-transport_regulator_FXYD"/>
</dbReference>
<evidence type="ECO:0000313" key="8">
    <source>
        <dbReference type="Ensembl" id="ENSAMXP00000035126.1"/>
    </source>
</evidence>
<organism evidence="8 9">
    <name type="scientific">Astyanax mexicanus</name>
    <name type="common">Blind cave fish</name>
    <name type="synonym">Astyanax fasciatus mexicanus</name>
    <dbReference type="NCBI Taxonomy" id="7994"/>
    <lineage>
        <taxon>Eukaryota</taxon>
        <taxon>Metazoa</taxon>
        <taxon>Chordata</taxon>
        <taxon>Craniata</taxon>
        <taxon>Vertebrata</taxon>
        <taxon>Euteleostomi</taxon>
        <taxon>Actinopterygii</taxon>
        <taxon>Neopterygii</taxon>
        <taxon>Teleostei</taxon>
        <taxon>Ostariophysi</taxon>
        <taxon>Characiformes</taxon>
        <taxon>Characoidei</taxon>
        <taxon>Acestrorhamphidae</taxon>
        <taxon>Acestrorhamphinae</taxon>
        <taxon>Astyanax</taxon>
    </lineage>
</organism>
<evidence type="ECO:0000256" key="6">
    <source>
        <dbReference type="ARBA" id="ARBA00023136"/>
    </source>
</evidence>
<sequence length="75" mass="8201">MQYFSAPMVDNDADFVYDYETLRIAGLSIAAVIVVLSILLLTGNRIRRCGKSRVSSSPLSADVCALPQSCCRTTR</sequence>